<evidence type="ECO:0000259" key="3">
    <source>
        <dbReference type="PROSITE" id="PS50883"/>
    </source>
</evidence>
<dbReference type="InterPro" id="IPR035965">
    <property type="entry name" value="PAS-like_dom_sf"/>
</dbReference>
<name>A0ABT1LI85_9MICC</name>
<dbReference type="PANTHER" id="PTHR33121:SF76">
    <property type="entry name" value="SIGNALING PROTEIN"/>
    <property type="match status" value="1"/>
</dbReference>
<keyword evidence="1" id="KW-1133">Transmembrane helix</keyword>
<dbReference type="CDD" id="cd01948">
    <property type="entry name" value="EAL"/>
    <property type="match status" value="1"/>
</dbReference>
<dbReference type="PROSITE" id="PS50883">
    <property type="entry name" value="EAL"/>
    <property type="match status" value="1"/>
</dbReference>
<dbReference type="InterPro" id="IPR000014">
    <property type="entry name" value="PAS"/>
</dbReference>
<dbReference type="InterPro" id="IPR013767">
    <property type="entry name" value="PAS_fold"/>
</dbReference>
<dbReference type="SUPFAM" id="SSF141868">
    <property type="entry name" value="EAL domain-like"/>
    <property type="match status" value="1"/>
</dbReference>
<evidence type="ECO:0000313" key="5">
    <source>
        <dbReference type="Proteomes" id="UP001524318"/>
    </source>
</evidence>
<accession>A0ABT1LI85</accession>
<dbReference type="Pfam" id="PF00563">
    <property type="entry name" value="EAL"/>
    <property type="match status" value="1"/>
</dbReference>
<evidence type="ECO:0000259" key="2">
    <source>
        <dbReference type="PROSITE" id="PS50112"/>
    </source>
</evidence>
<dbReference type="SMART" id="SM00091">
    <property type="entry name" value="PAS"/>
    <property type="match status" value="1"/>
</dbReference>
<feature type="domain" description="EAL" evidence="3">
    <location>
        <begin position="208"/>
        <end position="452"/>
    </location>
</feature>
<dbReference type="Gene3D" id="3.20.20.450">
    <property type="entry name" value="EAL domain"/>
    <property type="match status" value="1"/>
</dbReference>
<sequence length="459" mass="48834">MAKSRGSSILSIIGSRLLLCVLCVQVAFVLAMAIFAGDLGFLDSTVAQGIVGSAAIGLILVAVGAVATGIRSQSRLRARARVMTDLMQTVLNATPDWLWAVDDRGTFTFSSRASTMLLGYDPSELVGHPISMVISPDELASARRAVADSLDGQGSGWTGVVVALRHRSGAPVWMEVSGRASTDLDGLDAGFSGSGRRLPAPTVRAYLNERITERIDKTVRDDLIVTAFQPIQELATGHMIGVEALARFPSDDGRSPDRWFKEAASVGMGGELEFAALEAALHNTAKLPEHLYVALNLSPETCLDPRLPGFLERSGLPVDRIVLELTERLAVAEYAPLLAALAPLRRRGLRIAVDDAGSGFASMRHILQLRPDIIKLDRSLIAGIDSNQGQRALGAAMVEFASQIGARIVAEGIETPAELAAVTELGMTSGQGYYLGRPTIHAADWAAWHEARVGDSGAH</sequence>
<proteinExistence type="predicted"/>
<dbReference type="PANTHER" id="PTHR33121">
    <property type="entry name" value="CYCLIC DI-GMP PHOSPHODIESTERASE PDEF"/>
    <property type="match status" value="1"/>
</dbReference>
<dbReference type="RefSeq" id="WP_254746607.1">
    <property type="nucleotide sequence ID" value="NZ_JANCLV010000001.1"/>
</dbReference>
<comment type="caution">
    <text evidence="4">The sequence shown here is derived from an EMBL/GenBank/DDBJ whole genome shotgun (WGS) entry which is preliminary data.</text>
</comment>
<dbReference type="CDD" id="cd00130">
    <property type="entry name" value="PAS"/>
    <property type="match status" value="1"/>
</dbReference>
<gene>
    <name evidence="4" type="ORF">NFC73_00200</name>
</gene>
<dbReference type="SUPFAM" id="SSF55785">
    <property type="entry name" value="PYP-like sensor domain (PAS domain)"/>
    <property type="match status" value="1"/>
</dbReference>
<reference evidence="4 5" key="1">
    <citation type="submission" date="2022-06" db="EMBL/GenBank/DDBJ databases">
        <title>Pseudarthrobacter sp. strain RMG13 Genome sequencing and assembly.</title>
        <authorList>
            <person name="Kim I."/>
        </authorList>
    </citation>
    <scope>NUCLEOTIDE SEQUENCE [LARGE SCALE GENOMIC DNA]</scope>
    <source>
        <strain evidence="4 5">RMG13</strain>
    </source>
</reference>
<dbReference type="PROSITE" id="PS50112">
    <property type="entry name" value="PAS"/>
    <property type="match status" value="1"/>
</dbReference>
<dbReference type="InterPro" id="IPR001633">
    <property type="entry name" value="EAL_dom"/>
</dbReference>
<dbReference type="Proteomes" id="UP001524318">
    <property type="component" value="Unassembled WGS sequence"/>
</dbReference>
<dbReference type="Gene3D" id="3.30.450.20">
    <property type="entry name" value="PAS domain"/>
    <property type="match status" value="1"/>
</dbReference>
<dbReference type="NCBIfam" id="TIGR00229">
    <property type="entry name" value="sensory_box"/>
    <property type="match status" value="1"/>
</dbReference>
<keyword evidence="1" id="KW-0472">Membrane</keyword>
<evidence type="ECO:0000256" key="1">
    <source>
        <dbReference type="SAM" id="Phobius"/>
    </source>
</evidence>
<dbReference type="Pfam" id="PF00989">
    <property type="entry name" value="PAS"/>
    <property type="match status" value="1"/>
</dbReference>
<organism evidence="4 5">
    <name type="scientific">Pseudarthrobacter humi</name>
    <dbReference type="NCBI Taxonomy" id="2952523"/>
    <lineage>
        <taxon>Bacteria</taxon>
        <taxon>Bacillati</taxon>
        <taxon>Actinomycetota</taxon>
        <taxon>Actinomycetes</taxon>
        <taxon>Micrococcales</taxon>
        <taxon>Micrococcaceae</taxon>
        <taxon>Pseudarthrobacter</taxon>
    </lineage>
</organism>
<feature type="domain" description="PAS" evidence="2">
    <location>
        <begin position="83"/>
        <end position="153"/>
    </location>
</feature>
<feature type="transmembrane region" description="Helical" evidence="1">
    <location>
        <begin position="46"/>
        <end position="70"/>
    </location>
</feature>
<dbReference type="SMART" id="SM00052">
    <property type="entry name" value="EAL"/>
    <property type="match status" value="1"/>
</dbReference>
<dbReference type="InterPro" id="IPR050706">
    <property type="entry name" value="Cyclic-di-GMP_PDE-like"/>
</dbReference>
<dbReference type="InterPro" id="IPR035919">
    <property type="entry name" value="EAL_sf"/>
</dbReference>
<keyword evidence="1" id="KW-0812">Transmembrane</keyword>
<dbReference type="EMBL" id="JANCLV010000001">
    <property type="protein sequence ID" value="MCP8998160.1"/>
    <property type="molecule type" value="Genomic_DNA"/>
</dbReference>
<keyword evidence="5" id="KW-1185">Reference proteome</keyword>
<protein>
    <submittedName>
        <fullName evidence="4">EAL domain-containing protein</fullName>
    </submittedName>
</protein>
<evidence type="ECO:0000313" key="4">
    <source>
        <dbReference type="EMBL" id="MCP8998160.1"/>
    </source>
</evidence>